<dbReference type="AlphaFoldDB" id="A0A915D2Z5"/>
<dbReference type="GO" id="GO:0000077">
    <property type="term" value="P:DNA damage checkpoint signaling"/>
    <property type="evidence" value="ECO:0007669"/>
    <property type="project" value="TreeGrafter"/>
</dbReference>
<evidence type="ECO:0000259" key="12">
    <source>
        <dbReference type="PROSITE" id="PS51190"/>
    </source>
</evidence>
<accession>A0A915D2Z5</accession>
<comment type="subcellular location">
    <subcellularLocation>
        <location evidence="1">Nucleus</location>
    </subcellularLocation>
</comment>
<evidence type="ECO:0000313" key="14">
    <source>
        <dbReference type="WBParaSite" id="jg14878"/>
    </source>
</evidence>
<dbReference type="GO" id="GO:0006281">
    <property type="term" value="P:DNA repair"/>
    <property type="evidence" value="ECO:0007669"/>
    <property type="project" value="TreeGrafter"/>
</dbReference>
<dbReference type="WBParaSite" id="jg14878">
    <property type="protein sequence ID" value="jg14878"/>
    <property type="gene ID" value="jg14878"/>
</dbReference>
<dbReference type="Gene3D" id="3.30.1010.10">
    <property type="entry name" value="Phosphatidylinositol 3-kinase Catalytic Subunit, Chain A, domain 4"/>
    <property type="match status" value="1"/>
</dbReference>
<keyword evidence="13" id="KW-1185">Reference proteome</keyword>
<reference evidence="14" key="1">
    <citation type="submission" date="2022-11" db="UniProtKB">
        <authorList>
            <consortium name="WormBaseParasite"/>
        </authorList>
    </citation>
    <scope>IDENTIFICATION</scope>
</reference>
<dbReference type="CDD" id="cd00892">
    <property type="entry name" value="PIKKc_ATR"/>
    <property type="match status" value="1"/>
</dbReference>
<dbReference type="Gene3D" id="1.10.1070.11">
    <property type="entry name" value="Phosphatidylinositol 3-/4-kinase, catalytic domain"/>
    <property type="match status" value="1"/>
</dbReference>
<feature type="domain" description="FATC" evidence="12">
    <location>
        <begin position="787"/>
        <end position="819"/>
    </location>
</feature>
<dbReference type="InterPro" id="IPR036940">
    <property type="entry name" value="PI3/4_kinase_cat_sf"/>
</dbReference>
<dbReference type="GO" id="GO:0005524">
    <property type="term" value="F:ATP binding"/>
    <property type="evidence" value="ECO:0007669"/>
    <property type="project" value="UniProtKB-KW"/>
</dbReference>
<keyword evidence="5" id="KW-0547">Nucleotide-binding</keyword>
<evidence type="ECO:0000256" key="9">
    <source>
        <dbReference type="ARBA" id="ARBA00023242"/>
    </source>
</evidence>
<keyword evidence="7" id="KW-0418">Kinase</keyword>
<dbReference type="GO" id="GO:0000723">
    <property type="term" value="P:telomere maintenance"/>
    <property type="evidence" value="ECO:0007669"/>
    <property type="project" value="TreeGrafter"/>
</dbReference>
<dbReference type="PANTHER" id="PTHR11139:SF69">
    <property type="entry name" value="SERINE_THREONINE-PROTEIN KINASE ATR"/>
    <property type="match status" value="1"/>
</dbReference>
<dbReference type="PANTHER" id="PTHR11139">
    <property type="entry name" value="ATAXIA TELANGIECTASIA MUTATED ATM -RELATED"/>
    <property type="match status" value="1"/>
</dbReference>
<keyword evidence="9" id="KW-0539">Nucleus</keyword>
<dbReference type="Pfam" id="PF00454">
    <property type="entry name" value="PI3_PI4_kinase"/>
    <property type="match status" value="1"/>
</dbReference>
<keyword evidence="6" id="KW-0227">DNA damage</keyword>
<dbReference type="PROSITE" id="PS50290">
    <property type="entry name" value="PI3_4_KINASE_3"/>
    <property type="match status" value="1"/>
</dbReference>
<dbReference type="GO" id="GO:0004674">
    <property type="term" value="F:protein serine/threonine kinase activity"/>
    <property type="evidence" value="ECO:0007669"/>
    <property type="project" value="UniProtKB-KW"/>
</dbReference>
<dbReference type="Proteomes" id="UP000887574">
    <property type="component" value="Unplaced"/>
</dbReference>
<dbReference type="PROSITE" id="PS00916">
    <property type="entry name" value="PI3_4_KINASE_2"/>
    <property type="match status" value="1"/>
</dbReference>
<keyword evidence="8" id="KW-0067">ATP-binding</keyword>
<evidence type="ECO:0000256" key="4">
    <source>
        <dbReference type="ARBA" id="ARBA00022679"/>
    </source>
</evidence>
<dbReference type="InterPro" id="IPR011009">
    <property type="entry name" value="Kinase-like_dom_sf"/>
</dbReference>
<dbReference type="SMART" id="SM00146">
    <property type="entry name" value="PI3Kc"/>
    <property type="match status" value="1"/>
</dbReference>
<organism evidence="13 14">
    <name type="scientific">Ditylenchus dipsaci</name>
    <dbReference type="NCBI Taxonomy" id="166011"/>
    <lineage>
        <taxon>Eukaryota</taxon>
        <taxon>Metazoa</taxon>
        <taxon>Ecdysozoa</taxon>
        <taxon>Nematoda</taxon>
        <taxon>Chromadorea</taxon>
        <taxon>Rhabditida</taxon>
        <taxon>Tylenchina</taxon>
        <taxon>Tylenchomorpha</taxon>
        <taxon>Sphaerularioidea</taxon>
        <taxon>Anguinidae</taxon>
        <taxon>Anguininae</taxon>
        <taxon>Ditylenchus</taxon>
    </lineage>
</organism>
<dbReference type="SUPFAM" id="SSF56112">
    <property type="entry name" value="Protein kinase-like (PK-like)"/>
    <property type="match status" value="1"/>
</dbReference>
<evidence type="ECO:0000313" key="13">
    <source>
        <dbReference type="Proteomes" id="UP000887574"/>
    </source>
</evidence>
<feature type="domain" description="PI3K/PI4K catalytic" evidence="11">
    <location>
        <begin position="463"/>
        <end position="776"/>
    </location>
</feature>
<sequence>MQSWGARLAGIISALNLQDQKNFKKRLRNSRLYVVNKLSAITFESADAYSQSEKYLVRLRSLQEIEDVNKLVSNEDERKSGSVKLLLERWKHQIESHQDIISDDSAEILCKLLLARCRISRRSGHMQTAFNLLTEARQTDVQNESAAAINVLEKAIVNHYPEMAEEQQGIISPFERRKPFVEAHLLLADLKERCGASRQEDLIRVYQGLEECGEKSEVFCFHYAVFFDSYCESKKEVDEGEICYLLKLYRSVLEQGSKYLQNVMPRMLTVWLDSNQKCPSRALSSKQTGNHSGNQNIRIQVWKSLSASAQLITSIIILPFSTHLTYQPHGCHDIQNVEKHSRNFDCRLPPKKKATEIDLEQLIKHYNFLAASLIRVAEDSRTPTSLPFSKAFPQKQGKVFTEEYASFDSPPGSLPQLVLPFVDEVLEQQSHNESMLFSQIQVSRESVGVKPSYRFREVYITGVEESFEVLKSNANPKRIAFTASDGKKYPLLCKSNDELRKDSRFIDVEKMLNTLLVRDSDARRRSLFIRTFGVISLQEAGGIIEWVPNLITLAGAAIPLQKEILKQKKVQMVTSNELQRTLNERLSKEQRVKNFRELYPRYPLVMSEWLRRNFQDACSWYNAKQSFTRTAATMSMVGFVLGLGDRHSENILIDQKSGDIVHVDFNLLFDKAEFLRIPEVVPFRLTRNMIDAFGSIGVQGTFRKACEITMRVMRNEERMLVTVLQTFVHDPLLEWHQIETRNQQTKQLGGTNPPESLEASKSLDMIAMRLSGNIVTAKFHRPKHNKAAMSVEGQVAMLIEMATDEVELSRMYIGWNPLL</sequence>
<dbReference type="EC" id="2.7.11.1" evidence="2"/>
<evidence type="ECO:0000256" key="5">
    <source>
        <dbReference type="ARBA" id="ARBA00022741"/>
    </source>
</evidence>
<dbReference type="InterPro" id="IPR000403">
    <property type="entry name" value="PI3/4_kinase_cat_dom"/>
</dbReference>
<dbReference type="InterPro" id="IPR050517">
    <property type="entry name" value="DDR_Repair_Kinase"/>
</dbReference>
<keyword evidence="4" id="KW-0808">Transferase</keyword>
<dbReference type="PROSITE" id="PS51190">
    <property type="entry name" value="FATC"/>
    <property type="match status" value="1"/>
</dbReference>
<evidence type="ECO:0000256" key="7">
    <source>
        <dbReference type="ARBA" id="ARBA00022777"/>
    </source>
</evidence>
<dbReference type="GO" id="GO:0005634">
    <property type="term" value="C:nucleus"/>
    <property type="evidence" value="ECO:0007669"/>
    <property type="project" value="UniProtKB-SubCell"/>
</dbReference>
<evidence type="ECO:0000256" key="8">
    <source>
        <dbReference type="ARBA" id="ARBA00022840"/>
    </source>
</evidence>
<evidence type="ECO:0000256" key="10">
    <source>
        <dbReference type="ARBA" id="ARBA00024420"/>
    </source>
</evidence>
<evidence type="ECO:0000256" key="2">
    <source>
        <dbReference type="ARBA" id="ARBA00012513"/>
    </source>
</evidence>
<dbReference type="Pfam" id="PF02260">
    <property type="entry name" value="FATC"/>
    <property type="match status" value="1"/>
</dbReference>
<evidence type="ECO:0000256" key="6">
    <source>
        <dbReference type="ARBA" id="ARBA00022763"/>
    </source>
</evidence>
<dbReference type="GO" id="GO:0005694">
    <property type="term" value="C:chromosome"/>
    <property type="evidence" value="ECO:0007669"/>
    <property type="project" value="TreeGrafter"/>
</dbReference>
<dbReference type="InterPro" id="IPR018936">
    <property type="entry name" value="PI3/4_kinase_CS"/>
</dbReference>
<proteinExistence type="predicted"/>
<evidence type="ECO:0000256" key="1">
    <source>
        <dbReference type="ARBA" id="ARBA00004123"/>
    </source>
</evidence>
<keyword evidence="3" id="KW-0723">Serine/threonine-protein kinase</keyword>
<evidence type="ECO:0000259" key="11">
    <source>
        <dbReference type="PROSITE" id="PS50290"/>
    </source>
</evidence>
<dbReference type="InterPro" id="IPR003152">
    <property type="entry name" value="FATC_dom"/>
</dbReference>
<protein>
    <recommendedName>
        <fullName evidence="10">Serine/threonine-protein kinase ATR</fullName>
        <ecNumber evidence="2">2.7.11.1</ecNumber>
    </recommendedName>
</protein>
<evidence type="ECO:0000256" key="3">
    <source>
        <dbReference type="ARBA" id="ARBA00022527"/>
    </source>
</evidence>
<dbReference type="SMART" id="SM01343">
    <property type="entry name" value="FATC"/>
    <property type="match status" value="1"/>
</dbReference>
<name>A0A915D2Z5_9BILA</name>